<accession>A0ABV1L1X9</accession>
<name>A0ABV1L1X9_9BACL</name>
<reference evidence="1 2" key="1">
    <citation type="journal article" date="2023" name="Genome Announc.">
        <title>Pan-Genome Analyses of the Genus Cohnella and Proposal of the Novel Species Cohnella silvisoli sp. nov., Isolated from Forest Soil.</title>
        <authorList>
            <person name="Wang C."/>
            <person name="Mao L."/>
            <person name="Bao G."/>
            <person name="Zhu H."/>
        </authorList>
    </citation>
    <scope>NUCLEOTIDE SEQUENCE [LARGE SCALE GENOMIC DNA]</scope>
    <source>
        <strain evidence="1 2">NL03-T5-1</strain>
    </source>
</reference>
<evidence type="ECO:0000313" key="2">
    <source>
        <dbReference type="Proteomes" id="UP001493487"/>
    </source>
</evidence>
<proteinExistence type="predicted"/>
<sequence length="53" mass="5834">MLMSAAGEIETKEQESAAADCATRQTTVFYPLSPVYLDLYYGVLWLNEEGSLG</sequence>
<keyword evidence="2" id="KW-1185">Reference proteome</keyword>
<comment type="caution">
    <text evidence="1">The sequence shown here is derived from an EMBL/GenBank/DDBJ whole genome shotgun (WGS) entry which is preliminary data.</text>
</comment>
<evidence type="ECO:0000313" key="1">
    <source>
        <dbReference type="EMBL" id="MEQ4485767.1"/>
    </source>
</evidence>
<dbReference type="EMBL" id="JASKHM010000017">
    <property type="protein sequence ID" value="MEQ4485767.1"/>
    <property type="molecule type" value="Genomic_DNA"/>
</dbReference>
<dbReference type="Proteomes" id="UP001493487">
    <property type="component" value="Unassembled WGS sequence"/>
</dbReference>
<gene>
    <name evidence="1" type="ORF">QJS35_25635</name>
</gene>
<protein>
    <submittedName>
        <fullName evidence="1">Uncharacterized protein</fullName>
    </submittedName>
</protein>
<dbReference type="RefSeq" id="WP_232188714.1">
    <property type="nucleotide sequence ID" value="NZ_JAIOAP010000016.1"/>
</dbReference>
<organism evidence="1 2">
    <name type="scientific">Cohnella silvisoli</name>
    <dbReference type="NCBI Taxonomy" id="2873699"/>
    <lineage>
        <taxon>Bacteria</taxon>
        <taxon>Bacillati</taxon>
        <taxon>Bacillota</taxon>
        <taxon>Bacilli</taxon>
        <taxon>Bacillales</taxon>
        <taxon>Paenibacillaceae</taxon>
        <taxon>Cohnella</taxon>
    </lineage>
</organism>